<dbReference type="EMBL" id="VSRR010074410">
    <property type="protein sequence ID" value="MPC87403.1"/>
    <property type="molecule type" value="Genomic_DNA"/>
</dbReference>
<comment type="similarity">
    <text evidence="1">Belongs to the type-B carboxylesterase/lipase family.</text>
</comment>
<organism evidence="5 6">
    <name type="scientific">Portunus trituberculatus</name>
    <name type="common">Swimming crab</name>
    <name type="synonym">Neptunus trituberculatus</name>
    <dbReference type="NCBI Taxonomy" id="210409"/>
    <lineage>
        <taxon>Eukaryota</taxon>
        <taxon>Metazoa</taxon>
        <taxon>Ecdysozoa</taxon>
        <taxon>Arthropoda</taxon>
        <taxon>Crustacea</taxon>
        <taxon>Multicrustacea</taxon>
        <taxon>Malacostraca</taxon>
        <taxon>Eumalacostraca</taxon>
        <taxon>Eucarida</taxon>
        <taxon>Decapoda</taxon>
        <taxon>Pleocyemata</taxon>
        <taxon>Brachyura</taxon>
        <taxon>Eubrachyura</taxon>
        <taxon>Portunoidea</taxon>
        <taxon>Portunidae</taxon>
        <taxon>Portuninae</taxon>
        <taxon>Portunus</taxon>
    </lineage>
</organism>
<evidence type="ECO:0000256" key="1">
    <source>
        <dbReference type="ARBA" id="ARBA00005964"/>
    </source>
</evidence>
<dbReference type="SUPFAM" id="SSF53474">
    <property type="entry name" value="alpha/beta-Hydrolases"/>
    <property type="match status" value="1"/>
</dbReference>
<accession>A0A5B7IYR1</accession>
<keyword evidence="3" id="KW-0812">Transmembrane</keyword>
<dbReference type="OrthoDB" id="3200163at2759"/>
<dbReference type="PANTHER" id="PTHR43903">
    <property type="entry name" value="NEUROLIGIN"/>
    <property type="match status" value="1"/>
</dbReference>
<proteinExistence type="inferred from homology"/>
<evidence type="ECO:0000256" key="2">
    <source>
        <dbReference type="ARBA" id="ARBA00023180"/>
    </source>
</evidence>
<feature type="transmembrane region" description="Helical" evidence="3">
    <location>
        <begin position="34"/>
        <end position="52"/>
    </location>
</feature>
<keyword evidence="2" id="KW-0325">Glycoprotein</keyword>
<evidence type="ECO:0000313" key="5">
    <source>
        <dbReference type="EMBL" id="MPC87403.1"/>
    </source>
</evidence>
<keyword evidence="3" id="KW-0472">Membrane</keyword>
<protein>
    <submittedName>
        <fullName evidence="5">Neuroligin-1</fullName>
    </submittedName>
</protein>
<feature type="domain" description="Carboxylesterase type B" evidence="4">
    <location>
        <begin position="63"/>
        <end position="385"/>
    </location>
</feature>
<comment type="caution">
    <text evidence="5">The sequence shown here is derived from an EMBL/GenBank/DDBJ whole genome shotgun (WGS) entry which is preliminary data.</text>
</comment>
<gene>
    <name evidence="5" type="primary">nlg-1_0</name>
    <name evidence="5" type="ORF">E2C01_082264</name>
</gene>
<evidence type="ECO:0000313" key="6">
    <source>
        <dbReference type="Proteomes" id="UP000324222"/>
    </source>
</evidence>
<dbReference type="Proteomes" id="UP000324222">
    <property type="component" value="Unassembled WGS sequence"/>
</dbReference>
<dbReference type="InterPro" id="IPR051093">
    <property type="entry name" value="Neuroligin/BSAL"/>
</dbReference>
<evidence type="ECO:0000259" key="4">
    <source>
        <dbReference type="Pfam" id="PF00135"/>
    </source>
</evidence>
<dbReference type="AlphaFoldDB" id="A0A5B7IYR1"/>
<dbReference type="InterPro" id="IPR002018">
    <property type="entry name" value="CarbesteraseB"/>
</dbReference>
<dbReference type="Gene3D" id="3.40.50.1820">
    <property type="entry name" value="alpha/beta hydrolase"/>
    <property type="match status" value="1"/>
</dbReference>
<sequence length="393" mass="43597">MAPIVCKRNSSKWHTRAAHTIASTPDNQTVTARLVGLILLGFVRLLFVAAPYSPTPRFSPPPGFLNTNADPSGRGHIMNHGLMDQIAALHWVQENIGAFGGDPGSVTLLGHGTGAACIHFLMASAAVVPGLFQRAVLMSGSAFSPWATVDNPTHYALKYGRALNCTANMTPVAEPGHRRDPPPKPSNKELDEMVNCLKEKSLEDLQAVHISAPQFLYPFGPSVDGIVIKKDYRREMRKRADEGSREYDLLFGVVPHEAFDLFTADDVDRGFDLERRDRIFRTMVRNAYDYHLNEVFISLVNEYTNWEQPDPQPYEIRDATLAALSDALYVAPLLTAANNARMGHKNQYFYVFNHTSLHAARPYVSTAPHAPPTPLTLHTATYTSTTNSCRERN</sequence>
<evidence type="ECO:0000256" key="3">
    <source>
        <dbReference type="SAM" id="Phobius"/>
    </source>
</evidence>
<reference evidence="5 6" key="1">
    <citation type="submission" date="2019-05" db="EMBL/GenBank/DDBJ databases">
        <title>Another draft genome of Portunus trituberculatus and its Hox gene families provides insights of decapod evolution.</title>
        <authorList>
            <person name="Jeong J.-H."/>
            <person name="Song I."/>
            <person name="Kim S."/>
            <person name="Choi T."/>
            <person name="Kim D."/>
            <person name="Ryu S."/>
            <person name="Kim W."/>
        </authorList>
    </citation>
    <scope>NUCLEOTIDE SEQUENCE [LARGE SCALE GENOMIC DNA]</scope>
    <source>
        <tissue evidence="5">Muscle</tissue>
    </source>
</reference>
<dbReference type="Pfam" id="PF00135">
    <property type="entry name" value="COesterase"/>
    <property type="match status" value="1"/>
</dbReference>
<keyword evidence="6" id="KW-1185">Reference proteome</keyword>
<dbReference type="InterPro" id="IPR029058">
    <property type="entry name" value="AB_hydrolase_fold"/>
</dbReference>
<keyword evidence="3" id="KW-1133">Transmembrane helix</keyword>
<name>A0A5B7IYR1_PORTR</name>